<organism evidence="3 4">
    <name type="scientific">Triplophysa tibetana</name>
    <dbReference type="NCBI Taxonomy" id="1572043"/>
    <lineage>
        <taxon>Eukaryota</taxon>
        <taxon>Metazoa</taxon>
        <taxon>Chordata</taxon>
        <taxon>Craniata</taxon>
        <taxon>Vertebrata</taxon>
        <taxon>Euteleostomi</taxon>
        <taxon>Actinopterygii</taxon>
        <taxon>Neopterygii</taxon>
        <taxon>Teleostei</taxon>
        <taxon>Ostariophysi</taxon>
        <taxon>Cypriniformes</taxon>
        <taxon>Nemacheilidae</taxon>
        <taxon>Triplophysa</taxon>
    </lineage>
</organism>
<dbReference type="SUPFAM" id="SSF58038">
    <property type="entry name" value="SNARE fusion complex"/>
    <property type="match status" value="1"/>
</dbReference>
<comment type="caution">
    <text evidence="3">The sequence shown here is derived from an EMBL/GenBank/DDBJ whole genome shotgun (WGS) entry which is preliminary data.</text>
</comment>
<evidence type="ECO:0000313" key="3">
    <source>
        <dbReference type="EMBL" id="KAA0708852.1"/>
    </source>
</evidence>
<gene>
    <name evidence="3" type="ORF">E1301_Tti011787</name>
</gene>
<sequence length="324" mass="37204">MREKDGLTELIKTGLQKTFHRSLGLERELFCYWTFTFCRNTFEDTLKMNIQSAISREIFIPSDEKLLVAIEVRRRIRRKLSFLKAGLKNDYLTFLCLSVNKSRPAEALITKVKRYRGTRQYFKRSQWSVRQLRQVNGFNPNEDSPEFDLVLDRTSDQWEASSAAEKCMFVQVLYHACKNYWEANPSQNNPSSPGGQKIPGAPENKKSHGETLRTKFVNCQPKLMGDACSVNMVIYRCTIFLNRMKNSIVSNKGKFKDEAKPVKASKSSPSPPMVRKIGNVMRRASQVLGEHGERVMKVEDKTSYLFHGAKPFSEAAQKLALKQI</sequence>
<feature type="domain" description="Exocyst complex component Sec3 PIP2-binding N-terminal" evidence="2">
    <location>
        <begin position="88"/>
        <end position="180"/>
    </location>
</feature>
<protein>
    <submittedName>
        <fullName evidence="3">Syntaxin-binding protein 6</fullName>
    </submittedName>
</protein>
<proteinExistence type="predicted"/>
<evidence type="ECO:0000313" key="4">
    <source>
        <dbReference type="Proteomes" id="UP000324632"/>
    </source>
</evidence>
<dbReference type="SMART" id="SM01313">
    <property type="entry name" value="Sec3-PIP2_bind"/>
    <property type="match status" value="1"/>
</dbReference>
<evidence type="ECO:0000256" key="1">
    <source>
        <dbReference type="SAM" id="MobiDB-lite"/>
    </source>
</evidence>
<accession>A0A5A9NFT2</accession>
<reference evidence="3 4" key="1">
    <citation type="journal article" date="2019" name="Mol. Ecol. Resour.">
        <title>Chromosome-level genome assembly of Triplophysa tibetana, a fish adapted to the harsh high-altitude environment of the Tibetan Plateau.</title>
        <authorList>
            <person name="Yang X."/>
            <person name="Liu H."/>
            <person name="Ma Z."/>
            <person name="Zou Y."/>
            <person name="Zou M."/>
            <person name="Mao Y."/>
            <person name="Li X."/>
            <person name="Wang H."/>
            <person name="Chen T."/>
            <person name="Wang W."/>
            <person name="Yang R."/>
        </authorList>
    </citation>
    <scope>NUCLEOTIDE SEQUENCE [LARGE SCALE GENOMIC DNA]</scope>
    <source>
        <strain evidence="3">TTIB1903HZAU</strain>
        <tissue evidence="3">Muscle</tissue>
    </source>
</reference>
<dbReference type="GO" id="GO:0000145">
    <property type="term" value="C:exocyst"/>
    <property type="evidence" value="ECO:0007669"/>
    <property type="project" value="TreeGrafter"/>
</dbReference>
<evidence type="ECO:0000259" key="2">
    <source>
        <dbReference type="SMART" id="SM01313"/>
    </source>
</evidence>
<dbReference type="InterPro" id="IPR028258">
    <property type="entry name" value="Sec3-PIP2_bind"/>
</dbReference>
<name>A0A5A9NFT2_9TELE</name>
<dbReference type="GO" id="GO:0006887">
    <property type="term" value="P:exocytosis"/>
    <property type="evidence" value="ECO:0007669"/>
    <property type="project" value="TreeGrafter"/>
</dbReference>
<dbReference type="PANTHER" id="PTHR16092">
    <property type="entry name" value="SEC3/SYNTAXIN-RELATED"/>
    <property type="match status" value="1"/>
</dbReference>
<dbReference type="GO" id="GO:0005886">
    <property type="term" value="C:plasma membrane"/>
    <property type="evidence" value="ECO:0007669"/>
    <property type="project" value="TreeGrafter"/>
</dbReference>
<dbReference type="Gene3D" id="2.30.29.90">
    <property type="match status" value="1"/>
</dbReference>
<dbReference type="Pfam" id="PF15277">
    <property type="entry name" value="Sec3-PIP2_bind"/>
    <property type="match status" value="1"/>
</dbReference>
<feature type="region of interest" description="Disordered" evidence="1">
    <location>
        <begin position="185"/>
        <end position="209"/>
    </location>
</feature>
<dbReference type="GO" id="GO:0006893">
    <property type="term" value="P:Golgi to plasma membrane transport"/>
    <property type="evidence" value="ECO:0007669"/>
    <property type="project" value="TreeGrafter"/>
</dbReference>
<dbReference type="GO" id="GO:0005546">
    <property type="term" value="F:phosphatidylinositol-4,5-bisphosphate binding"/>
    <property type="evidence" value="ECO:0007669"/>
    <property type="project" value="TreeGrafter"/>
</dbReference>
<dbReference type="EMBL" id="SOYY01000018">
    <property type="protein sequence ID" value="KAA0708852.1"/>
    <property type="molecule type" value="Genomic_DNA"/>
</dbReference>
<feature type="compositionally biased region" description="Polar residues" evidence="1">
    <location>
        <begin position="185"/>
        <end position="194"/>
    </location>
</feature>
<dbReference type="AlphaFoldDB" id="A0A5A9NFT2"/>
<dbReference type="PANTHER" id="PTHR16092:SF14">
    <property type="entry name" value="EXOCYST COMPLEX COMPONENT 1 ISOFORM X1"/>
    <property type="match status" value="1"/>
</dbReference>
<dbReference type="Gene3D" id="1.20.5.110">
    <property type="match status" value="1"/>
</dbReference>
<keyword evidence="4" id="KW-1185">Reference proteome</keyword>
<dbReference type="Proteomes" id="UP000324632">
    <property type="component" value="Chromosome 18"/>
</dbReference>